<feature type="signal peptide" evidence="3">
    <location>
        <begin position="1"/>
        <end position="22"/>
    </location>
</feature>
<evidence type="ECO:0000256" key="3">
    <source>
        <dbReference type="SAM" id="SignalP"/>
    </source>
</evidence>
<organism evidence="5 6">
    <name type="scientific">Apteryx mantelli</name>
    <name type="common">North Island brown kiwi</name>
    <dbReference type="NCBI Taxonomy" id="2696672"/>
    <lineage>
        <taxon>Eukaryota</taxon>
        <taxon>Metazoa</taxon>
        <taxon>Chordata</taxon>
        <taxon>Craniata</taxon>
        <taxon>Vertebrata</taxon>
        <taxon>Euteleostomi</taxon>
        <taxon>Archelosauria</taxon>
        <taxon>Archosauria</taxon>
        <taxon>Dinosauria</taxon>
        <taxon>Saurischia</taxon>
        <taxon>Theropoda</taxon>
        <taxon>Coelurosauria</taxon>
        <taxon>Aves</taxon>
        <taxon>Palaeognathae</taxon>
        <taxon>Apterygiformes</taxon>
        <taxon>Apterygidae</taxon>
        <taxon>Apteryx</taxon>
    </lineage>
</organism>
<dbReference type="InterPro" id="IPR011489">
    <property type="entry name" value="EMI_domain"/>
</dbReference>
<keyword evidence="2" id="KW-1015">Disulfide bond</keyword>
<sequence length="149" mass="16300">MELHMLALSFTVALRISSLASGNQLQPHMPNVCAEQELAIVGHRQPCVQAFTRVVKVWKQACGGQLWCAGYERRTAYHTAYRQVYALTRQTAYRCCPGWAPRAGAAGCLHRLLEPETPPEAGDLCTLSLQPALSFSEKTSARGSGRVGL</sequence>
<evidence type="ECO:0000256" key="1">
    <source>
        <dbReference type="ARBA" id="ARBA00022729"/>
    </source>
</evidence>
<dbReference type="Pfam" id="PF07546">
    <property type="entry name" value="EMI"/>
    <property type="match status" value="1"/>
</dbReference>
<feature type="domain" description="EMI" evidence="4">
    <location>
        <begin position="29"/>
        <end position="110"/>
    </location>
</feature>
<keyword evidence="1 3" id="KW-0732">Signal</keyword>
<feature type="chain" id="PRO_5046607845" evidence="3">
    <location>
        <begin position="23"/>
        <end position="149"/>
    </location>
</feature>
<gene>
    <name evidence="6" type="primary">LOC136994267</name>
</gene>
<dbReference type="GeneID" id="136994267"/>
<proteinExistence type="predicted"/>
<keyword evidence="5" id="KW-1185">Reference proteome</keyword>
<name>A0ABM4FR04_9AVES</name>
<dbReference type="RefSeq" id="XP_067167375.1">
    <property type="nucleotide sequence ID" value="XM_067311274.1"/>
</dbReference>
<evidence type="ECO:0000313" key="5">
    <source>
        <dbReference type="Proteomes" id="UP001652627"/>
    </source>
</evidence>
<dbReference type="PROSITE" id="PS51041">
    <property type="entry name" value="EMI"/>
    <property type="match status" value="1"/>
</dbReference>
<accession>A0ABM4FR04</accession>
<evidence type="ECO:0000256" key="2">
    <source>
        <dbReference type="ARBA" id="ARBA00023157"/>
    </source>
</evidence>
<evidence type="ECO:0000259" key="4">
    <source>
        <dbReference type="PROSITE" id="PS51041"/>
    </source>
</evidence>
<dbReference type="Proteomes" id="UP001652627">
    <property type="component" value="Chromosome 26"/>
</dbReference>
<evidence type="ECO:0000313" key="6">
    <source>
        <dbReference type="RefSeq" id="XP_067167375.1"/>
    </source>
</evidence>
<protein>
    <submittedName>
        <fullName evidence="6">EGF-like and EMI domain-containing protein 1</fullName>
    </submittedName>
</protein>
<reference evidence="6" key="1">
    <citation type="submission" date="2025-08" db="UniProtKB">
        <authorList>
            <consortium name="RefSeq"/>
        </authorList>
    </citation>
    <scope>IDENTIFICATION</scope>
    <source>
        <tissue evidence="6">Blood</tissue>
    </source>
</reference>